<dbReference type="InterPro" id="IPR016068">
    <property type="entry name" value="Translin_N"/>
</dbReference>
<keyword evidence="6" id="KW-0479">Metal-binding</keyword>
<dbReference type="FunFam" id="1.20.58.200:FF:000001">
    <property type="entry name" value="Translin-associated factor X"/>
    <property type="match status" value="1"/>
</dbReference>
<evidence type="ECO:0000256" key="3">
    <source>
        <dbReference type="ARBA" id="ARBA00005902"/>
    </source>
</evidence>
<evidence type="ECO:0000256" key="6">
    <source>
        <dbReference type="PIRSR" id="PIRSR602848-1"/>
    </source>
</evidence>
<evidence type="ECO:0000256" key="5">
    <source>
        <dbReference type="ARBA" id="ARBA00023242"/>
    </source>
</evidence>
<dbReference type="InterPro" id="IPR016069">
    <property type="entry name" value="Translin_C"/>
</dbReference>
<dbReference type="Gene3D" id="1.20.58.190">
    <property type="entry name" value="Translin, domain 1"/>
    <property type="match status" value="1"/>
</dbReference>
<dbReference type="GO" id="GO:0005634">
    <property type="term" value="C:nucleus"/>
    <property type="evidence" value="ECO:0007669"/>
    <property type="project" value="UniProtKB-SubCell"/>
</dbReference>
<dbReference type="EMBL" id="CAVLGL010000080">
    <property type="protein sequence ID" value="CAK1586478.1"/>
    <property type="molecule type" value="Genomic_DNA"/>
</dbReference>
<evidence type="ECO:0000256" key="1">
    <source>
        <dbReference type="ARBA" id="ARBA00004123"/>
    </source>
</evidence>
<keyword evidence="8" id="KW-1185">Reference proteome</keyword>
<dbReference type="GO" id="GO:0005737">
    <property type="term" value="C:cytoplasm"/>
    <property type="evidence" value="ECO:0007669"/>
    <property type="project" value="UniProtKB-SubCell"/>
</dbReference>
<evidence type="ECO:0000313" key="7">
    <source>
        <dbReference type="EMBL" id="CAK1586478.1"/>
    </source>
</evidence>
<keyword evidence="5" id="KW-0539">Nucleus</keyword>
<evidence type="ECO:0008006" key="9">
    <source>
        <dbReference type="Google" id="ProtNLM"/>
    </source>
</evidence>
<sequence>MLFCFHLISLGKYRNNRHRDNKHTLSSVARETAVSLPADSPILAMFKTAALKLNARQDRHERLVKLSRDITIESKRIIFLLHSAITKEACEKAVSEANERLQKLVKGPIKSIGLELENVPAYLHSNAVTAGFQEFIEAQTLCSLMERQSIITWREVQNDLTYEVEDIAKDESERTVVTMLTQNDYMLGLADLTGELMRRAINSISSGESEECFNCCQNVRELYTGFLGVTGCGRELVRKLGTTRRNVEKVEGAAYALRVRGGEAPGALLPAALLAAPEPWPEPALHHDDHDEGFY</sequence>
<reference evidence="7 8" key="1">
    <citation type="submission" date="2023-11" db="EMBL/GenBank/DDBJ databases">
        <authorList>
            <person name="Hedman E."/>
            <person name="Englund M."/>
            <person name="Stromberg M."/>
            <person name="Nyberg Akerstrom W."/>
            <person name="Nylinder S."/>
            <person name="Jareborg N."/>
            <person name="Kallberg Y."/>
            <person name="Kronander E."/>
        </authorList>
    </citation>
    <scope>NUCLEOTIDE SEQUENCE [LARGE SCALE GENOMIC DNA]</scope>
</reference>
<evidence type="ECO:0000313" key="8">
    <source>
        <dbReference type="Proteomes" id="UP001314205"/>
    </source>
</evidence>
<proteinExistence type="inferred from homology"/>
<comment type="subcellular location">
    <subcellularLocation>
        <location evidence="2">Cytoplasm</location>
    </subcellularLocation>
    <subcellularLocation>
        <location evidence="1">Nucleus</location>
    </subcellularLocation>
</comment>
<dbReference type="GO" id="GO:0046872">
    <property type="term" value="F:metal ion binding"/>
    <property type="evidence" value="ECO:0007669"/>
    <property type="project" value="UniProtKB-KW"/>
</dbReference>
<organism evidence="7 8">
    <name type="scientific">Parnassius mnemosyne</name>
    <name type="common">clouded apollo</name>
    <dbReference type="NCBI Taxonomy" id="213953"/>
    <lineage>
        <taxon>Eukaryota</taxon>
        <taxon>Metazoa</taxon>
        <taxon>Ecdysozoa</taxon>
        <taxon>Arthropoda</taxon>
        <taxon>Hexapoda</taxon>
        <taxon>Insecta</taxon>
        <taxon>Pterygota</taxon>
        <taxon>Neoptera</taxon>
        <taxon>Endopterygota</taxon>
        <taxon>Lepidoptera</taxon>
        <taxon>Glossata</taxon>
        <taxon>Ditrysia</taxon>
        <taxon>Papilionoidea</taxon>
        <taxon>Papilionidae</taxon>
        <taxon>Parnassiinae</taxon>
        <taxon>Parnassini</taxon>
        <taxon>Parnassius</taxon>
        <taxon>Driopa</taxon>
    </lineage>
</organism>
<dbReference type="InterPro" id="IPR036081">
    <property type="entry name" value="Translin_sf"/>
</dbReference>
<dbReference type="SUPFAM" id="SSF74784">
    <property type="entry name" value="Translin"/>
    <property type="match status" value="1"/>
</dbReference>
<keyword evidence="6" id="KW-0460">Magnesium</keyword>
<dbReference type="Proteomes" id="UP001314205">
    <property type="component" value="Unassembled WGS sequence"/>
</dbReference>
<keyword evidence="4" id="KW-0963">Cytoplasm</keyword>
<comment type="caution">
    <text evidence="7">The sequence shown here is derived from an EMBL/GenBank/DDBJ whole genome shotgun (WGS) entry which is preliminary data.</text>
</comment>
<dbReference type="Gene3D" id="1.20.58.200">
    <property type="entry name" value="Translin, domain 2"/>
    <property type="match status" value="1"/>
</dbReference>
<feature type="binding site" evidence="6">
    <location>
        <position position="137"/>
    </location>
    <ligand>
        <name>Mg(2+)</name>
        <dbReference type="ChEBI" id="CHEBI:18420"/>
    </ligand>
</feature>
<dbReference type="Pfam" id="PF01997">
    <property type="entry name" value="Translin"/>
    <property type="match status" value="1"/>
</dbReference>
<dbReference type="GO" id="GO:0043565">
    <property type="term" value="F:sequence-specific DNA binding"/>
    <property type="evidence" value="ECO:0007669"/>
    <property type="project" value="InterPro"/>
</dbReference>
<dbReference type="InterPro" id="IPR002848">
    <property type="entry name" value="Translin_fam"/>
</dbReference>
<dbReference type="AlphaFoldDB" id="A0AAV1KTV7"/>
<protein>
    <recommendedName>
        <fullName evidence="9">Translin-associated protein X</fullName>
    </recommendedName>
</protein>
<comment type="similarity">
    <text evidence="3">Belongs to the translin family.</text>
</comment>
<evidence type="ECO:0000256" key="4">
    <source>
        <dbReference type="ARBA" id="ARBA00022490"/>
    </source>
</evidence>
<feature type="binding site" evidence="6">
    <location>
        <position position="195"/>
    </location>
    <ligand>
        <name>Mg(2+)</name>
        <dbReference type="ChEBI" id="CHEBI:18420"/>
    </ligand>
</feature>
<evidence type="ECO:0000256" key="2">
    <source>
        <dbReference type="ARBA" id="ARBA00004496"/>
    </source>
</evidence>
<dbReference type="PANTHER" id="PTHR10741">
    <property type="entry name" value="TRANSLIN AND TRANSLIN ASSOCIATED PROTEIN X"/>
    <property type="match status" value="1"/>
</dbReference>
<accession>A0AAV1KTV7</accession>
<name>A0AAV1KTV7_9NEOP</name>
<dbReference type="CDD" id="cd14820">
    <property type="entry name" value="TRAX"/>
    <property type="match status" value="1"/>
</dbReference>
<gene>
    <name evidence="7" type="ORF">PARMNEM_LOCUS7426</name>
</gene>